<dbReference type="Proteomes" id="UP000035760">
    <property type="component" value="Unassembled WGS sequence"/>
</dbReference>
<organism evidence="2 3">
    <name type="scientific">Candidatus Competibacter denitrificans Run_A_D11</name>
    <dbReference type="NCBI Taxonomy" id="1400863"/>
    <lineage>
        <taxon>Bacteria</taxon>
        <taxon>Pseudomonadati</taxon>
        <taxon>Pseudomonadota</taxon>
        <taxon>Gammaproteobacteria</taxon>
        <taxon>Candidatus Competibacteraceae</taxon>
        <taxon>Candidatus Competibacter</taxon>
    </lineage>
</organism>
<reference evidence="2" key="1">
    <citation type="submission" date="2013-07" db="EMBL/GenBank/DDBJ databases">
        <authorList>
            <person name="McIlroy S."/>
        </authorList>
    </citation>
    <scope>NUCLEOTIDE SEQUENCE [LARGE SCALE GENOMIC DNA]</scope>
    <source>
        <strain evidence="2">Run_A_D11</strain>
    </source>
</reference>
<evidence type="ECO:0000256" key="1">
    <source>
        <dbReference type="SAM" id="SignalP"/>
    </source>
</evidence>
<feature type="signal peptide" evidence="1">
    <location>
        <begin position="1"/>
        <end position="26"/>
    </location>
</feature>
<reference evidence="2" key="2">
    <citation type="submission" date="2014-03" db="EMBL/GenBank/DDBJ databases">
        <title>Candidatus Competibacter-lineage genomes retrieved from metagenomes reveal functional metabolic diversity.</title>
        <authorList>
            <person name="McIlroy S.J."/>
            <person name="Albertsen M."/>
            <person name="Andresen E.K."/>
            <person name="Saunders A.M."/>
            <person name="Kristiansen R."/>
            <person name="Stokholm-Bjerregaard M."/>
            <person name="Nielsen K.L."/>
            <person name="Nielsen P.H."/>
        </authorList>
    </citation>
    <scope>NUCLEOTIDE SEQUENCE</scope>
    <source>
        <strain evidence="2">Run_A_D11</strain>
    </source>
</reference>
<feature type="chain" id="PRO_5004878228" evidence="1">
    <location>
        <begin position="27"/>
        <end position="164"/>
    </location>
</feature>
<dbReference type="AlphaFoldDB" id="W6M8V5"/>
<dbReference type="OrthoDB" id="5296814at2"/>
<evidence type="ECO:0000313" key="3">
    <source>
        <dbReference type="Proteomes" id="UP000035760"/>
    </source>
</evidence>
<keyword evidence="1" id="KW-0732">Signal</keyword>
<comment type="caution">
    <text evidence="2">The sequence shown here is derived from an EMBL/GenBank/DDBJ whole genome shotgun (WGS) entry which is preliminary data.</text>
</comment>
<dbReference type="Pfam" id="PF09626">
    <property type="entry name" value="DHC"/>
    <property type="match status" value="1"/>
</dbReference>
<dbReference type="InterPro" id="IPR018588">
    <property type="entry name" value="Dihaem_cytochrome-c"/>
</dbReference>
<proteinExistence type="predicted"/>
<name>W6M8V5_9GAMM</name>
<accession>W6M8V5</accession>
<gene>
    <name evidence="2" type="ORF">BN873_980017</name>
</gene>
<protein>
    <submittedName>
        <fullName evidence="2">Diheme cytochrome c</fullName>
    </submittedName>
</protein>
<dbReference type="STRING" id="1400863.BN873_980017"/>
<sequence length="164" mass="18486">MSLPYWSRWPVLLSGVLLATAGAAFADDDDDDNARIRPLNHAAWRQECSTCHIAYPPQLLPAVSWRAIMKGLDQHFGTDASLDPQQQADILRFLEANAGGEGRSRRGEPLLRITETRWFVHEHSEELPKDIWSRPSIKSAANCNACHTAAERDDYSEHTLRIPK</sequence>
<evidence type="ECO:0000313" key="2">
    <source>
        <dbReference type="EMBL" id="CDI04416.1"/>
    </source>
</evidence>
<dbReference type="EMBL" id="CBTJ020000111">
    <property type="protein sequence ID" value="CDI04416.1"/>
    <property type="molecule type" value="Genomic_DNA"/>
</dbReference>
<keyword evidence="3" id="KW-1185">Reference proteome</keyword>
<dbReference type="RefSeq" id="WP_048676635.1">
    <property type="nucleotide sequence ID" value="NZ_CBTJ020000111.1"/>
</dbReference>